<keyword evidence="3 6" id="KW-1133">Transmembrane helix</keyword>
<dbReference type="Proteomes" id="UP000269793">
    <property type="component" value="Chromosome II"/>
</dbReference>
<dbReference type="VEuPathDB" id="FungiDB:DNF11_1065"/>
<dbReference type="Pfam" id="PF08637">
    <property type="entry name" value="NCA2"/>
    <property type="match status" value="1"/>
</dbReference>
<reference evidence="7 8" key="1">
    <citation type="submission" date="2018-10" db="EMBL/GenBank/DDBJ databases">
        <title>Complete genome sequence of Malassezia restricta CBS 7877.</title>
        <authorList>
            <person name="Morand S.C."/>
            <person name="Bertignac M."/>
            <person name="Iltis A."/>
            <person name="Kolder I."/>
            <person name="Pirovano W."/>
            <person name="Jourdain R."/>
            <person name="Clavaud C."/>
        </authorList>
    </citation>
    <scope>NUCLEOTIDE SEQUENCE [LARGE SCALE GENOMIC DNA]</scope>
    <source>
        <strain evidence="7 8">CBS 7877</strain>
    </source>
</reference>
<dbReference type="OrthoDB" id="413313at2759"/>
<dbReference type="STRING" id="425264.A0A3G2S222"/>
<dbReference type="GO" id="GO:0005741">
    <property type="term" value="C:mitochondrial outer membrane"/>
    <property type="evidence" value="ECO:0007669"/>
    <property type="project" value="TreeGrafter"/>
</dbReference>
<evidence type="ECO:0000256" key="4">
    <source>
        <dbReference type="ARBA" id="ARBA00023128"/>
    </source>
</evidence>
<evidence type="ECO:0000256" key="5">
    <source>
        <dbReference type="ARBA" id="ARBA00023136"/>
    </source>
</evidence>
<keyword evidence="2 6" id="KW-0812">Transmembrane</keyword>
<proteinExistence type="predicted"/>
<protein>
    <submittedName>
        <fullName evidence="7">Nuclear control of ATPase protein 2</fullName>
    </submittedName>
</protein>
<feature type="transmembrane region" description="Helical" evidence="6">
    <location>
        <begin position="383"/>
        <end position="404"/>
    </location>
</feature>
<dbReference type="AlphaFoldDB" id="A0A3G2S222"/>
<evidence type="ECO:0000313" key="7">
    <source>
        <dbReference type="EMBL" id="AYO42015.1"/>
    </source>
</evidence>
<dbReference type="PANTHER" id="PTHR28234">
    <property type="entry name" value="NUCLEAR CONTROL OF ATPASE PROTEIN 2"/>
    <property type="match status" value="1"/>
</dbReference>
<keyword evidence="4" id="KW-0496">Mitochondrion</keyword>
<comment type="subcellular location">
    <subcellularLocation>
        <location evidence="1">Mitochondrion membrane</location>
        <topology evidence="1">Multi-pass membrane protein</topology>
    </subcellularLocation>
</comment>
<evidence type="ECO:0000256" key="1">
    <source>
        <dbReference type="ARBA" id="ARBA00004225"/>
    </source>
</evidence>
<dbReference type="InterPro" id="IPR013946">
    <property type="entry name" value="NCA2-like"/>
</dbReference>
<sequence length="525" mass="57943">MSMAVHASIGDALYALPEPSGRTSSVSTLLRLRTCAALGTALARTRHEPGATDADMARVVYAVYFHVTNTLMSDARALQEAESYWRRIQKEPLRAGLLWLQTLPARITTRPPHTHGWGLRGLRADAEAKCSRLRRARAATVRALGMLVMAWYASETQPVSERTSYLCRVGCDAMSYDEHVDAKASLDVAAAALLDAVAMHESGVSRVLQACGVPGLWTHAWPLVIVYPLISWAAATLVYRHGADIFAQITTAWDAVQGLVVGWIYVPAMRLLDTLRAGRKERALLVRRDSLVADEQSLERMVEALGRDTLHMNASQLAALAERTRTGDLTQVWQVYESAMRAPLRGFLSGSLLRTLLIQVQKAKVDLEVALSGIDWLLKSQELLLGAVGLAPALALVYLLYAGLRRSVRWVSGRKLSLHASGIVQARFEAWQALRHADKLCADDADDASKLGYLLLDASTLRTALHILIRHACMGHHTMRTRLLDEVEADISALECGHLSRDGWSGRAHLLTRMWHSWGQLIRVP</sequence>
<evidence type="ECO:0000313" key="8">
    <source>
        <dbReference type="Proteomes" id="UP000269793"/>
    </source>
</evidence>
<accession>A0A3G2S222</accession>
<keyword evidence="5 6" id="KW-0472">Membrane</keyword>
<dbReference type="EMBL" id="CP033149">
    <property type="protein sequence ID" value="AYO42015.1"/>
    <property type="molecule type" value="Genomic_DNA"/>
</dbReference>
<organism evidence="7 8">
    <name type="scientific">Malassezia restricta (strain ATCC 96810 / NBRC 103918 / CBS 7877)</name>
    <name type="common">Seborrheic dermatitis infection agent</name>
    <dbReference type="NCBI Taxonomy" id="425264"/>
    <lineage>
        <taxon>Eukaryota</taxon>
        <taxon>Fungi</taxon>
        <taxon>Dikarya</taxon>
        <taxon>Basidiomycota</taxon>
        <taxon>Ustilaginomycotina</taxon>
        <taxon>Malasseziomycetes</taxon>
        <taxon>Malasseziales</taxon>
        <taxon>Malasseziaceae</taxon>
        <taxon>Malassezia</taxon>
    </lineage>
</organism>
<evidence type="ECO:0000256" key="2">
    <source>
        <dbReference type="ARBA" id="ARBA00022692"/>
    </source>
</evidence>
<evidence type="ECO:0000256" key="6">
    <source>
        <dbReference type="SAM" id="Phobius"/>
    </source>
</evidence>
<keyword evidence="8" id="KW-1185">Reference proteome</keyword>
<gene>
    <name evidence="7" type="primary">nca2</name>
    <name evidence="7" type="ORF">DNF11_1065</name>
</gene>
<dbReference type="PANTHER" id="PTHR28234:SF1">
    <property type="entry name" value="NUCLEAR CONTROL OF ATPASE PROTEIN 2"/>
    <property type="match status" value="1"/>
</dbReference>
<name>A0A3G2S222_MALR7</name>
<evidence type="ECO:0000256" key="3">
    <source>
        <dbReference type="ARBA" id="ARBA00022989"/>
    </source>
</evidence>